<name>A0A8T4H816_9SPHI</name>
<comment type="caution">
    <text evidence="1">The sequence shown here is derived from an EMBL/GenBank/DDBJ whole genome shotgun (WGS) entry which is preliminary data.</text>
</comment>
<dbReference type="EMBL" id="JAGKSB010000004">
    <property type="protein sequence ID" value="MBP3942914.1"/>
    <property type="molecule type" value="Genomic_DNA"/>
</dbReference>
<protein>
    <submittedName>
        <fullName evidence="1">DUF2892 domain-containing protein</fullName>
    </submittedName>
</protein>
<dbReference type="RefSeq" id="WP_353546400.1">
    <property type="nucleotide sequence ID" value="NZ_JAGKSB010000004.1"/>
</dbReference>
<dbReference type="Proteomes" id="UP000679691">
    <property type="component" value="Unassembled WGS sequence"/>
</dbReference>
<evidence type="ECO:0000313" key="1">
    <source>
        <dbReference type="EMBL" id="MBP3942914.1"/>
    </source>
</evidence>
<gene>
    <name evidence="1" type="ORF">J5U18_04935</name>
</gene>
<organism evidence="1 2">
    <name type="scientific">Rhinopithecimicrobium faecis</name>
    <dbReference type="NCBI Taxonomy" id="2820698"/>
    <lineage>
        <taxon>Bacteria</taxon>
        <taxon>Pseudomonadati</taxon>
        <taxon>Bacteroidota</taxon>
        <taxon>Sphingobacteriia</taxon>
        <taxon>Sphingobacteriales</taxon>
        <taxon>Sphingobacteriaceae</taxon>
        <taxon>Rhinopithecimicrobium</taxon>
    </lineage>
</organism>
<dbReference type="AlphaFoldDB" id="A0A8T4H816"/>
<reference evidence="1" key="1">
    <citation type="submission" date="2021-03" db="EMBL/GenBank/DDBJ databases">
        <authorList>
            <person name="Lu T."/>
            <person name="Wang Q."/>
            <person name="Han X."/>
        </authorList>
    </citation>
    <scope>NUCLEOTIDE SEQUENCE</scope>
    <source>
        <strain evidence="1">WQ 2009</strain>
    </source>
</reference>
<dbReference type="Gene3D" id="6.10.140.1340">
    <property type="match status" value="1"/>
</dbReference>
<sequence>MSGLTTMLLNKVKDRVDAECESGSISGSERILSVIAGGFILGSGIRNVIHSPLNAVTKLTLGGALVFRGIRGNCPIKKIIDSKIPEPDKIEIVEHRYFVK</sequence>
<evidence type="ECO:0000313" key="2">
    <source>
        <dbReference type="Proteomes" id="UP000679691"/>
    </source>
</evidence>
<proteinExistence type="predicted"/>
<accession>A0A8T4H816</accession>
<keyword evidence="2" id="KW-1185">Reference proteome</keyword>